<sequence length="571" mass="64875">MNSDKTSLMEFYQDFKDKKIKKGHQAQKTFSSLNGQDLTIPYAFCELCEQSDEKVRATCECLNCNLPLCLKCKNKHQQNPRLQTHKILNYQQMIFSGKSMANNTEHESPTPRGGRKGHSNQSSQSPGQQRQGTIVANNRKTPGQSMSSANSSGKFSVRHALGNTALDQNRDPLELMICPSHEGNLLDHYSINIREFMCKICIKEIEGTQREIDMNAIPVDDAIKILENRLNMQTLVNLDEKIRTLLDLIKKKKDFCLKDKEESLKSINRQFDILYRKLEERKNTLFQKIIAIADQEIESVSAVKERSIQMFQPIQNSSAIGYARSLERIIDFIGDMKDVQLPQKLTNDYNVSISIDELSKQLDKLGSINFQGDLQNGANGGLGSGNMTNNSGDFSLITNDFSKPKAKIQNSKILPEIVQSIKILKVLPHFKDNNLLYRWTKDLQSNDAFHQKCDNQGPILVIIKLDNGGWRKTKQSYIFSITDGKAREPFISQIRSDNPNSKLRSIYFSEKFGLVFGTNDLAINFNNMSLSCSKLGQVYEVPNNMNELCLAGQEKNWIVQEIEIFALSLYK</sequence>
<dbReference type="InParanoid" id="A0A078A757"/>
<accession>A0A078A757</accession>
<dbReference type="InterPro" id="IPR047153">
    <property type="entry name" value="TRIM45/56/19-like"/>
</dbReference>
<dbReference type="Proteomes" id="UP000039865">
    <property type="component" value="Unassembled WGS sequence"/>
</dbReference>
<dbReference type="PANTHER" id="PTHR25462:SF296">
    <property type="entry name" value="MEIOTIC P26, ISOFORM F"/>
    <property type="match status" value="1"/>
</dbReference>
<reference evidence="2 3" key="1">
    <citation type="submission" date="2014-06" db="EMBL/GenBank/DDBJ databases">
        <authorList>
            <person name="Swart Estienne"/>
        </authorList>
    </citation>
    <scope>NUCLEOTIDE SEQUENCE [LARGE SCALE GENOMIC DNA]</scope>
    <source>
        <strain evidence="2 3">130c</strain>
    </source>
</reference>
<dbReference type="CDD" id="cd19757">
    <property type="entry name" value="Bbox1"/>
    <property type="match status" value="1"/>
</dbReference>
<dbReference type="Gene3D" id="4.10.830.40">
    <property type="match status" value="1"/>
</dbReference>
<dbReference type="EMBL" id="CCKQ01006763">
    <property type="protein sequence ID" value="CDW78080.1"/>
    <property type="molecule type" value="Genomic_DNA"/>
</dbReference>
<protein>
    <submittedName>
        <fullName evidence="2">Uncharacterized protein</fullName>
    </submittedName>
</protein>
<name>A0A078A757_STYLE</name>
<keyword evidence="3" id="KW-1185">Reference proteome</keyword>
<feature type="region of interest" description="Disordered" evidence="1">
    <location>
        <begin position="101"/>
        <end position="132"/>
    </location>
</feature>
<evidence type="ECO:0000313" key="2">
    <source>
        <dbReference type="EMBL" id="CDW78080.1"/>
    </source>
</evidence>
<evidence type="ECO:0000256" key="1">
    <source>
        <dbReference type="SAM" id="MobiDB-lite"/>
    </source>
</evidence>
<dbReference type="OrthoDB" id="299389at2759"/>
<gene>
    <name evidence="2" type="primary">Contig5908.g6334</name>
    <name evidence="2" type="ORF">STYLEM_7051</name>
</gene>
<proteinExistence type="predicted"/>
<dbReference type="PANTHER" id="PTHR25462">
    <property type="entry name" value="BONUS, ISOFORM C-RELATED"/>
    <property type="match status" value="1"/>
</dbReference>
<feature type="compositionally biased region" description="Low complexity" evidence="1">
    <location>
        <begin position="119"/>
        <end position="132"/>
    </location>
</feature>
<evidence type="ECO:0000313" key="3">
    <source>
        <dbReference type="Proteomes" id="UP000039865"/>
    </source>
</evidence>
<organism evidence="2 3">
    <name type="scientific">Stylonychia lemnae</name>
    <name type="common">Ciliate</name>
    <dbReference type="NCBI Taxonomy" id="5949"/>
    <lineage>
        <taxon>Eukaryota</taxon>
        <taxon>Sar</taxon>
        <taxon>Alveolata</taxon>
        <taxon>Ciliophora</taxon>
        <taxon>Intramacronucleata</taxon>
        <taxon>Spirotrichea</taxon>
        <taxon>Stichotrichia</taxon>
        <taxon>Sporadotrichida</taxon>
        <taxon>Oxytrichidae</taxon>
        <taxon>Stylonychinae</taxon>
        <taxon>Stylonychia</taxon>
    </lineage>
</organism>
<dbReference type="AlphaFoldDB" id="A0A078A757"/>